<dbReference type="SUPFAM" id="SSF63867">
    <property type="entry name" value="MoeA C-terminal domain-like"/>
    <property type="match status" value="1"/>
</dbReference>
<sequence length="410" mass="44464">MQQGMKYEYVAVDTAIEKLAKAVELNLAIQDVEIKSAVGMICAEDVYSPIDLPPFDRSAVDGYALCSEATTSASPNNPIPLKLLPQGSVLSSCSNAIPVATGQRIPEGADAVVMLEDAAQEGDVVYVMRSVPKYGNVSRRGEDIKKGELVVAKGTIIKPQHIAALSAIGMTRIKVYRKLNVGLISTGSEVVSPSHGLEAYEQGYVLDSTSILIYTALSMHRFVNVNWYGFVRDEELEIRTVAERALNENDILVFTGGTGPGETDKTFKSIVEMGKDVKIIARGLAIRPGRPTSILVIESKPAFLLSGFPIAAYIALHEVVLRAIYTLLKIRSELFVEVPAKVVKRVCGSVGYSTYVRAKLSKCDGELCAEPVLLHGSGILRSLLEASALIVVPRNVEGFEKGERIWIRLL</sequence>
<dbReference type="UniPathway" id="UPA00344"/>
<dbReference type="GO" id="GO:0061599">
    <property type="term" value="F:molybdopterin molybdotransferase activity"/>
    <property type="evidence" value="ECO:0007669"/>
    <property type="project" value="TreeGrafter"/>
</dbReference>
<proteinExistence type="predicted"/>
<keyword evidence="2" id="KW-0501">Molybdenum cofactor biosynthesis</keyword>
<dbReference type="InterPro" id="IPR036135">
    <property type="entry name" value="MoeA_linker/N_sf"/>
</dbReference>
<dbReference type="CDD" id="cd00887">
    <property type="entry name" value="MoeA"/>
    <property type="match status" value="1"/>
</dbReference>
<evidence type="ECO:0000256" key="2">
    <source>
        <dbReference type="ARBA" id="ARBA00023150"/>
    </source>
</evidence>
<dbReference type="Gene3D" id="2.40.340.10">
    <property type="entry name" value="MoeA, C-terminal, domain IV"/>
    <property type="match status" value="1"/>
</dbReference>
<feature type="domain" description="MoaB/Mog" evidence="3">
    <location>
        <begin position="182"/>
        <end position="326"/>
    </location>
</feature>
<dbReference type="GO" id="GO:0005737">
    <property type="term" value="C:cytoplasm"/>
    <property type="evidence" value="ECO:0007669"/>
    <property type="project" value="TreeGrafter"/>
</dbReference>
<dbReference type="Pfam" id="PF03454">
    <property type="entry name" value="MoeA_C"/>
    <property type="match status" value="1"/>
</dbReference>
<dbReference type="SUPFAM" id="SSF63882">
    <property type="entry name" value="MoeA N-terminal region -like"/>
    <property type="match status" value="1"/>
</dbReference>
<comment type="caution">
    <text evidence="4">The sequence shown here is derived from an EMBL/GenBank/DDBJ whole genome shotgun (WGS) entry which is preliminary data.</text>
</comment>
<dbReference type="PANTHER" id="PTHR10192:SF19">
    <property type="entry name" value="MOLYBDOPTERIN BIOSYNTHESIS PROTEIN MJ0666-RELATED"/>
    <property type="match status" value="1"/>
</dbReference>
<dbReference type="InterPro" id="IPR001453">
    <property type="entry name" value="MoaB/Mog_dom"/>
</dbReference>
<dbReference type="Pfam" id="PF00994">
    <property type="entry name" value="MoCF_biosynth"/>
    <property type="match status" value="1"/>
</dbReference>
<protein>
    <submittedName>
        <fullName evidence="4">Molybdopterin molybdenumtransferase MoeA</fullName>
    </submittedName>
</protein>
<dbReference type="GO" id="GO:0006777">
    <property type="term" value="P:Mo-molybdopterin cofactor biosynthetic process"/>
    <property type="evidence" value="ECO:0007669"/>
    <property type="project" value="UniProtKB-KW"/>
</dbReference>
<name>A0A7C4FG35_9CREN</name>
<dbReference type="SUPFAM" id="SSF53218">
    <property type="entry name" value="Molybdenum cofactor biosynthesis proteins"/>
    <property type="match status" value="1"/>
</dbReference>
<evidence type="ECO:0000259" key="3">
    <source>
        <dbReference type="SMART" id="SM00852"/>
    </source>
</evidence>
<organism evidence="4">
    <name type="scientific">Ignisphaera aggregans</name>
    <dbReference type="NCBI Taxonomy" id="334771"/>
    <lineage>
        <taxon>Archaea</taxon>
        <taxon>Thermoproteota</taxon>
        <taxon>Thermoprotei</taxon>
        <taxon>Desulfurococcales</taxon>
        <taxon>Desulfurococcaceae</taxon>
        <taxon>Ignisphaera</taxon>
    </lineage>
</organism>
<reference evidence="4" key="1">
    <citation type="journal article" date="2020" name="mSystems">
        <title>Genome- and Community-Level Interaction Insights into Carbon Utilization and Element Cycling Functions of Hydrothermarchaeota in Hydrothermal Sediment.</title>
        <authorList>
            <person name="Zhou Z."/>
            <person name="Liu Y."/>
            <person name="Xu W."/>
            <person name="Pan J."/>
            <person name="Luo Z.H."/>
            <person name="Li M."/>
        </authorList>
    </citation>
    <scope>NUCLEOTIDE SEQUENCE [LARGE SCALE GENOMIC DNA]</scope>
    <source>
        <strain evidence="4">SpSt-732</strain>
    </source>
</reference>
<evidence type="ECO:0000313" key="4">
    <source>
        <dbReference type="EMBL" id="HGI87943.1"/>
    </source>
</evidence>
<dbReference type="EMBL" id="DTFF01000049">
    <property type="protein sequence ID" value="HGI87943.1"/>
    <property type="molecule type" value="Genomic_DNA"/>
</dbReference>
<gene>
    <name evidence="4" type="ORF">ENV14_06115</name>
</gene>
<dbReference type="Gene3D" id="3.40.980.10">
    <property type="entry name" value="MoaB/Mog-like domain"/>
    <property type="match status" value="1"/>
</dbReference>
<dbReference type="PANTHER" id="PTHR10192">
    <property type="entry name" value="MOLYBDOPTERIN BIOSYNTHESIS PROTEIN"/>
    <property type="match status" value="1"/>
</dbReference>
<dbReference type="InterPro" id="IPR036425">
    <property type="entry name" value="MoaB/Mog-like_dom_sf"/>
</dbReference>
<dbReference type="InterPro" id="IPR008284">
    <property type="entry name" value="MoCF_biosynth_CS"/>
</dbReference>
<dbReference type="AlphaFoldDB" id="A0A7C4FG35"/>
<dbReference type="InterPro" id="IPR005111">
    <property type="entry name" value="MoeA_C_domain_IV"/>
</dbReference>
<comment type="pathway">
    <text evidence="1">Cofactor biosynthesis; molybdopterin biosynthesis.</text>
</comment>
<keyword evidence="4" id="KW-0808">Transferase</keyword>
<evidence type="ECO:0000256" key="1">
    <source>
        <dbReference type="ARBA" id="ARBA00005046"/>
    </source>
</evidence>
<dbReference type="Gene3D" id="3.90.105.10">
    <property type="entry name" value="Molybdopterin biosynthesis moea protein, domain 2"/>
    <property type="match status" value="1"/>
</dbReference>
<dbReference type="InterPro" id="IPR038987">
    <property type="entry name" value="MoeA-like"/>
</dbReference>
<dbReference type="Pfam" id="PF03453">
    <property type="entry name" value="MoeA_N"/>
    <property type="match status" value="1"/>
</dbReference>
<dbReference type="InterPro" id="IPR005110">
    <property type="entry name" value="MoeA_linker/N"/>
</dbReference>
<dbReference type="SMART" id="SM00852">
    <property type="entry name" value="MoCF_biosynth"/>
    <property type="match status" value="1"/>
</dbReference>
<dbReference type="PROSITE" id="PS01078">
    <property type="entry name" value="MOCF_BIOSYNTHESIS_1"/>
    <property type="match status" value="1"/>
</dbReference>
<dbReference type="InterPro" id="IPR036688">
    <property type="entry name" value="MoeA_C_domain_IV_sf"/>
</dbReference>
<dbReference type="Gene3D" id="2.170.190.11">
    <property type="entry name" value="Molybdopterin biosynthesis moea protein, domain 3"/>
    <property type="match status" value="1"/>
</dbReference>
<accession>A0A7C4FG35</accession>